<reference evidence="2 3" key="1">
    <citation type="journal article" date="2020" name="Nature">
        <title>Six reference-quality genomes reveal evolution of bat adaptations.</title>
        <authorList>
            <person name="Jebb D."/>
            <person name="Huang Z."/>
            <person name="Pippel M."/>
            <person name="Hughes G.M."/>
            <person name="Lavrichenko K."/>
            <person name="Devanna P."/>
            <person name="Winkler S."/>
            <person name="Jermiin L.S."/>
            <person name="Skirmuntt E.C."/>
            <person name="Katzourakis A."/>
            <person name="Burkitt-Gray L."/>
            <person name="Ray D.A."/>
            <person name="Sullivan K.A.M."/>
            <person name="Roscito J.G."/>
            <person name="Kirilenko B.M."/>
            <person name="Davalos L.M."/>
            <person name="Corthals A.P."/>
            <person name="Power M.L."/>
            <person name="Jones G."/>
            <person name="Ransome R.D."/>
            <person name="Dechmann D.K.N."/>
            <person name="Locatelli A.G."/>
            <person name="Puechmaille S.J."/>
            <person name="Fedrigo O."/>
            <person name="Jarvis E.D."/>
            <person name="Hiller M."/>
            <person name="Vernes S.C."/>
            <person name="Myers E.W."/>
            <person name="Teeling E.C."/>
        </authorList>
    </citation>
    <scope>NUCLEOTIDE SEQUENCE [LARGE SCALE GENOMIC DNA]</scope>
    <source>
        <strain evidence="2">MRouAeg1</strain>
        <tissue evidence="2">Muscle</tissue>
    </source>
</reference>
<evidence type="ECO:0000313" key="3">
    <source>
        <dbReference type="Proteomes" id="UP000593571"/>
    </source>
</evidence>
<protein>
    <submittedName>
        <fullName evidence="2">Proline rich coiled-coil 2A</fullName>
    </submittedName>
</protein>
<dbReference type="Proteomes" id="UP000593571">
    <property type="component" value="Unassembled WGS sequence"/>
</dbReference>
<dbReference type="EMBL" id="JACASE010000001">
    <property type="protein sequence ID" value="KAF6507437.1"/>
    <property type="molecule type" value="Genomic_DNA"/>
</dbReference>
<evidence type="ECO:0000313" key="2">
    <source>
        <dbReference type="EMBL" id="KAF6507437.1"/>
    </source>
</evidence>
<feature type="compositionally biased region" description="Low complexity" evidence="1">
    <location>
        <begin position="9"/>
        <end position="23"/>
    </location>
</feature>
<evidence type="ECO:0000256" key="1">
    <source>
        <dbReference type="SAM" id="MobiDB-lite"/>
    </source>
</evidence>
<comment type="caution">
    <text evidence="2">The sequence shown here is derived from an EMBL/GenBank/DDBJ whole genome shotgun (WGS) entry which is preliminary data.</text>
</comment>
<proteinExistence type="predicted"/>
<keyword evidence="3" id="KW-1185">Reference proteome</keyword>
<name>A0A7J8KEX0_ROUAE</name>
<accession>A0A7J8KEX0</accession>
<feature type="compositionally biased region" description="Low complexity" evidence="1">
    <location>
        <begin position="89"/>
        <end position="108"/>
    </location>
</feature>
<dbReference type="AlphaFoldDB" id="A0A7J8KEX0"/>
<feature type="compositionally biased region" description="Low complexity" evidence="1">
    <location>
        <begin position="56"/>
        <end position="65"/>
    </location>
</feature>
<sequence length="138" mass="15047">MMMVGQGPTRRSTTLKSSSSVMRKTGETLMRRELRATRSPSQLLVRNGPLKQMAERATPPAANRPLPRRPGQRPLGLQRQSRGLLSQSLPHPHLTGAPPGTGAPLGTTQIVASPQHPKTRMRHGGSGENSLRLRSPWL</sequence>
<feature type="region of interest" description="Disordered" evidence="1">
    <location>
        <begin position="1"/>
        <end position="138"/>
    </location>
</feature>
<gene>
    <name evidence="2" type="ORF">HJG63_015981</name>
</gene>
<organism evidence="2 3">
    <name type="scientific">Rousettus aegyptiacus</name>
    <name type="common">Egyptian fruit bat</name>
    <name type="synonym">Pteropus aegyptiacus</name>
    <dbReference type="NCBI Taxonomy" id="9407"/>
    <lineage>
        <taxon>Eukaryota</taxon>
        <taxon>Metazoa</taxon>
        <taxon>Chordata</taxon>
        <taxon>Craniata</taxon>
        <taxon>Vertebrata</taxon>
        <taxon>Euteleostomi</taxon>
        <taxon>Mammalia</taxon>
        <taxon>Eutheria</taxon>
        <taxon>Laurasiatheria</taxon>
        <taxon>Chiroptera</taxon>
        <taxon>Yinpterochiroptera</taxon>
        <taxon>Pteropodoidea</taxon>
        <taxon>Pteropodidae</taxon>
        <taxon>Rousettinae</taxon>
        <taxon>Rousettus</taxon>
    </lineage>
</organism>
<feature type="compositionally biased region" description="Basic and acidic residues" evidence="1">
    <location>
        <begin position="24"/>
        <end position="36"/>
    </location>
</feature>